<dbReference type="InterPro" id="IPR038970">
    <property type="entry name" value="Lyase_8"/>
</dbReference>
<dbReference type="SUPFAM" id="SSF48230">
    <property type="entry name" value="Chondroitin AC/alginate lyase"/>
    <property type="match status" value="1"/>
</dbReference>
<dbReference type="InterPro" id="IPR011013">
    <property type="entry name" value="Gal_mutarotase_sf_dom"/>
</dbReference>
<feature type="domain" description="Polysaccharide lyase family 8 central" evidence="6">
    <location>
        <begin position="532"/>
        <end position="781"/>
    </location>
</feature>
<dbReference type="SUPFAM" id="SSF74650">
    <property type="entry name" value="Galactose mutarotase-like"/>
    <property type="match status" value="1"/>
</dbReference>
<dbReference type="Gene3D" id="1.50.10.100">
    <property type="entry name" value="Chondroitin AC/alginate lyase"/>
    <property type="match status" value="1"/>
</dbReference>
<dbReference type="RefSeq" id="WP_075081256.1">
    <property type="nucleotide sequence ID" value="NZ_BDCO01000003.1"/>
</dbReference>
<accession>A0A146GDR4</accession>
<feature type="domain" description="Polysaccharide lyase 8 N-terminal alpha-helical" evidence="8">
    <location>
        <begin position="404"/>
        <end position="519"/>
    </location>
</feature>
<dbReference type="InterPro" id="IPR014718">
    <property type="entry name" value="GH-type_carb-bd"/>
</dbReference>
<organism evidence="9 10">
    <name type="scientific">Terrimicrobium sacchariphilum</name>
    <dbReference type="NCBI Taxonomy" id="690879"/>
    <lineage>
        <taxon>Bacteria</taxon>
        <taxon>Pseudomonadati</taxon>
        <taxon>Verrucomicrobiota</taxon>
        <taxon>Terrimicrobiia</taxon>
        <taxon>Terrimicrobiales</taxon>
        <taxon>Terrimicrobiaceae</taxon>
        <taxon>Terrimicrobium</taxon>
    </lineage>
</organism>
<comment type="similarity">
    <text evidence="1">Belongs to the polysaccharide lyase 8 family.</text>
</comment>
<dbReference type="OrthoDB" id="9813244at2"/>
<dbReference type="STRING" id="690879.TSACC_3516"/>
<dbReference type="Gene3D" id="2.60.120.430">
    <property type="entry name" value="Galactose-binding lectin"/>
    <property type="match status" value="1"/>
</dbReference>
<dbReference type="GO" id="GO:0030246">
    <property type="term" value="F:carbohydrate binding"/>
    <property type="evidence" value="ECO:0007669"/>
    <property type="project" value="InterPro"/>
</dbReference>
<dbReference type="GO" id="GO:0005975">
    <property type="term" value="P:carbohydrate metabolic process"/>
    <property type="evidence" value="ECO:0007669"/>
    <property type="project" value="InterPro"/>
</dbReference>
<keyword evidence="2 5" id="KW-0732">Signal</keyword>
<protein>
    <submittedName>
        <fullName evidence="9">Chondroitin AC lyase</fullName>
    </submittedName>
</protein>
<dbReference type="CDD" id="cd01083">
    <property type="entry name" value="GAG_Lyase"/>
    <property type="match status" value="1"/>
</dbReference>
<keyword evidence="3 9" id="KW-0456">Lyase</keyword>
<dbReference type="InterPro" id="IPR011071">
    <property type="entry name" value="Lyase_8-like_C"/>
</dbReference>
<dbReference type="PANTHER" id="PTHR38481">
    <property type="entry name" value="HYALURONATE LYASE"/>
    <property type="match status" value="1"/>
</dbReference>
<dbReference type="Pfam" id="PF02884">
    <property type="entry name" value="Lyase_8_C"/>
    <property type="match status" value="1"/>
</dbReference>
<dbReference type="Proteomes" id="UP000076023">
    <property type="component" value="Unassembled WGS sequence"/>
</dbReference>
<dbReference type="Pfam" id="PF08124">
    <property type="entry name" value="Lyase_8_N"/>
    <property type="match status" value="2"/>
</dbReference>
<evidence type="ECO:0000256" key="2">
    <source>
        <dbReference type="ARBA" id="ARBA00022729"/>
    </source>
</evidence>
<dbReference type="InParanoid" id="A0A146GDR4"/>
<evidence type="ECO:0000256" key="1">
    <source>
        <dbReference type="ARBA" id="ARBA00006699"/>
    </source>
</evidence>
<evidence type="ECO:0000313" key="10">
    <source>
        <dbReference type="Proteomes" id="UP000076023"/>
    </source>
</evidence>
<dbReference type="GO" id="GO:0005576">
    <property type="term" value="C:extracellular region"/>
    <property type="evidence" value="ECO:0007669"/>
    <property type="project" value="InterPro"/>
</dbReference>
<evidence type="ECO:0000259" key="8">
    <source>
        <dbReference type="Pfam" id="PF08124"/>
    </source>
</evidence>
<dbReference type="PANTHER" id="PTHR38481:SF1">
    <property type="entry name" value="HYALURONATE LYASE"/>
    <property type="match status" value="1"/>
</dbReference>
<feature type="domain" description="Polysaccharide lyase family 8 C-terminal" evidence="7">
    <location>
        <begin position="795"/>
        <end position="862"/>
    </location>
</feature>
<feature type="domain" description="Polysaccharide lyase 8 N-terminal alpha-helical" evidence="8">
    <location>
        <begin position="225"/>
        <end position="385"/>
    </location>
</feature>
<feature type="active site" evidence="4">
    <location>
        <position position="419"/>
    </location>
</feature>
<sequence length="891" mass="97185">MYRFPLRIIVLIGLTLSLSSLSSTRAGDSSAQVLGFDQGDWKGIELSSEQVKTGGKSGLWKDHLVNKSVGSGDIPHDWSDAEELSLWIYNAGQKPVPLMIVLVSRTAPQGFSYFGYRMTVERRGWNEVRVPLSYFQPSGNPAGWPKIDSVMFAADGWGMKPSPDAVLYLDGLVLHKAVSKTLSESEQKELDQIKRHFAEYQQAQWMGGGEMERQRERVPGWMATLNAEGAWPDIDYSGKTGGFWQPLTHLARLKAMALAYTTPGSSLKGDAALAAAVHKALGNWLRNDYWSSAWWYREIGVPADLSKIMLLIDADLTREERSAGIRIVGRAVMDSPPHWGRGVLTGQNRVWVAANALAKGLLASDLALVRRARDVVFEEVVIASQPGGTKPVFKTSGRPGDIDVSTQEGVQPDFSFYQHGPLLQLGNYGMGFAQDTVQWITVLRGTSLAASPEKMAVVSGYLLDGLATVVWKGRVDISSCGRQIGPQSPAGKGGEVLLLLDTAKTMDPEHASQYQAAIERDRPDATAIPAQNKYFWRSDYMVHRRPEYYTSTRMNSARVLATEVVNTENLSGGYLGDGATFLYLTGREYEDIFPVWDWARLPGVTAPVTTDKARLKPRNWKVTNDCDFVGGVSDGGYGAAVLTLNRDGLAAKKSWFYFDDEIVNLGAGISSDREPVVSSVNQCLATGEVMVAAGDANPGNADGGVREYTDLKWAWHDGVGYVFPSPQRLSLGVQEQTGAWNLVNGRAKPDPVKAPVFSAWINHGDKPRNATYEYVLLPGASREQTAAAAASPKVQILQNTRELQAVRHAGLKRVEAVFHQPGALSFGEGRSIAVDRPCVLMLEELSGRLTIADPTQLLKEITVTLDGKETKLMLPAGAMAGSTLTVVLPQA</sequence>
<dbReference type="InterPro" id="IPR008929">
    <property type="entry name" value="Chondroitin_lyas"/>
</dbReference>
<feature type="chain" id="PRO_5007524734" evidence="5">
    <location>
        <begin position="27"/>
        <end position="891"/>
    </location>
</feature>
<dbReference type="GO" id="GO:0016837">
    <property type="term" value="F:carbon-oxygen lyase activity, acting on polysaccharides"/>
    <property type="evidence" value="ECO:0007669"/>
    <property type="project" value="UniProtKB-ARBA"/>
</dbReference>
<proteinExistence type="inferred from homology"/>
<dbReference type="Gene3D" id="2.70.98.10">
    <property type="match status" value="1"/>
</dbReference>
<evidence type="ECO:0000313" key="9">
    <source>
        <dbReference type="EMBL" id="GAT35450.1"/>
    </source>
</evidence>
<dbReference type="InterPro" id="IPR003159">
    <property type="entry name" value="Lyase_8_central_dom"/>
</dbReference>
<dbReference type="EMBL" id="BDCO01000003">
    <property type="protein sequence ID" value="GAT35450.1"/>
    <property type="molecule type" value="Genomic_DNA"/>
</dbReference>
<dbReference type="Pfam" id="PF02278">
    <property type="entry name" value="Lyase_8"/>
    <property type="match status" value="1"/>
</dbReference>
<gene>
    <name evidence="9" type="ORF">TSACC_3516</name>
</gene>
<evidence type="ECO:0000259" key="7">
    <source>
        <dbReference type="Pfam" id="PF02884"/>
    </source>
</evidence>
<keyword evidence="10" id="KW-1185">Reference proteome</keyword>
<comment type="caution">
    <text evidence="9">The sequence shown here is derived from an EMBL/GenBank/DDBJ whole genome shotgun (WGS) entry which is preliminary data.</text>
</comment>
<dbReference type="InterPro" id="IPR012970">
    <property type="entry name" value="Lyase_8_alpha_N"/>
</dbReference>
<dbReference type="AlphaFoldDB" id="A0A146GDR4"/>
<evidence type="ECO:0000256" key="5">
    <source>
        <dbReference type="SAM" id="SignalP"/>
    </source>
</evidence>
<feature type="active site" evidence="4">
    <location>
        <position position="482"/>
    </location>
</feature>
<dbReference type="SUPFAM" id="SSF49863">
    <property type="entry name" value="Hyaluronate lyase-like, C-terminal domain"/>
    <property type="match status" value="1"/>
</dbReference>
<feature type="active site" evidence="4">
    <location>
        <position position="428"/>
    </location>
</feature>
<dbReference type="Gene3D" id="2.60.220.10">
    <property type="entry name" value="Polysaccharide lyase family 8-like, C-terminal"/>
    <property type="match status" value="1"/>
</dbReference>
<reference evidence="10" key="1">
    <citation type="journal article" date="2017" name="Genome Announc.">
        <title>Draft Genome Sequence of Terrimicrobium sacchariphilum NM-5T, a Facultative Anaerobic Soil Bacterium of the Class Spartobacteria.</title>
        <authorList>
            <person name="Qiu Y.L."/>
            <person name="Tourlousse D.M."/>
            <person name="Matsuura N."/>
            <person name="Ohashi A."/>
            <person name="Sekiguchi Y."/>
        </authorList>
    </citation>
    <scope>NUCLEOTIDE SEQUENCE [LARGE SCALE GENOMIC DNA]</scope>
    <source>
        <strain evidence="10">NM-5</strain>
    </source>
</reference>
<evidence type="ECO:0000256" key="3">
    <source>
        <dbReference type="ARBA" id="ARBA00023239"/>
    </source>
</evidence>
<dbReference type="InterPro" id="IPR004103">
    <property type="entry name" value="Lyase_8_C"/>
</dbReference>
<evidence type="ECO:0000259" key="6">
    <source>
        <dbReference type="Pfam" id="PF02278"/>
    </source>
</evidence>
<name>A0A146GDR4_TERSA</name>
<evidence type="ECO:0000256" key="4">
    <source>
        <dbReference type="PIRSR" id="PIRSR638970-1"/>
    </source>
</evidence>
<feature type="signal peptide" evidence="5">
    <location>
        <begin position="1"/>
        <end position="26"/>
    </location>
</feature>